<name>A0A9Q3L6Z7_9BASI</name>
<keyword evidence="3" id="KW-1185">Reference proteome</keyword>
<reference evidence="2" key="1">
    <citation type="submission" date="2021-03" db="EMBL/GenBank/DDBJ databases">
        <title>Draft genome sequence of rust myrtle Austropuccinia psidii MF-1, a brazilian biotype.</title>
        <authorList>
            <person name="Quecine M.C."/>
            <person name="Pachon D.M.R."/>
            <person name="Bonatelli M.L."/>
            <person name="Correr F.H."/>
            <person name="Franceschini L.M."/>
            <person name="Leite T.F."/>
            <person name="Margarido G.R.A."/>
            <person name="Almeida C.A."/>
            <person name="Ferrarezi J.A."/>
            <person name="Labate C.A."/>
        </authorList>
    </citation>
    <scope>NUCLEOTIDE SEQUENCE</scope>
    <source>
        <strain evidence="2">MF-1</strain>
    </source>
</reference>
<gene>
    <name evidence="2" type="ORF">O181_132232</name>
</gene>
<dbReference type="EMBL" id="AVOT02148694">
    <property type="protein sequence ID" value="MBW0592517.1"/>
    <property type="molecule type" value="Genomic_DNA"/>
</dbReference>
<comment type="caution">
    <text evidence="2">The sequence shown here is derived from an EMBL/GenBank/DDBJ whole genome shotgun (WGS) entry which is preliminary data.</text>
</comment>
<organism evidence="2 3">
    <name type="scientific">Austropuccinia psidii MF-1</name>
    <dbReference type="NCBI Taxonomy" id="1389203"/>
    <lineage>
        <taxon>Eukaryota</taxon>
        <taxon>Fungi</taxon>
        <taxon>Dikarya</taxon>
        <taxon>Basidiomycota</taxon>
        <taxon>Pucciniomycotina</taxon>
        <taxon>Pucciniomycetes</taxon>
        <taxon>Pucciniales</taxon>
        <taxon>Sphaerophragmiaceae</taxon>
        <taxon>Austropuccinia</taxon>
    </lineage>
</organism>
<evidence type="ECO:0000256" key="1">
    <source>
        <dbReference type="SAM" id="MobiDB-lite"/>
    </source>
</evidence>
<proteinExistence type="predicted"/>
<sequence>MGQPNTCKLLNGWHPLMEKKNIIFLTAEWRENDPPPPKQVPKTAPTASSSNFNVKRSHKLRTRERARHQLQSLTARAAESPNVQQDTMENVFQMARTIMELNTKGEARLKYQK</sequence>
<dbReference type="AlphaFoldDB" id="A0A9Q3L6Z7"/>
<evidence type="ECO:0000313" key="2">
    <source>
        <dbReference type="EMBL" id="MBW0592517.1"/>
    </source>
</evidence>
<feature type="region of interest" description="Disordered" evidence="1">
    <location>
        <begin position="30"/>
        <end position="63"/>
    </location>
</feature>
<evidence type="ECO:0000313" key="3">
    <source>
        <dbReference type="Proteomes" id="UP000765509"/>
    </source>
</evidence>
<protein>
    <submittedName>
        <fullName evidence="2">Uncharacterized protein</fullName>
    </submittedName>
</protein>
<dbReference type="Proteomes" id="UP000765509">
    <property type="component" value="Unassembled WGS sequence"/>
</dbReference>
<accession>A0A9Q3L6Z7</accession>